<dbReference type="NCBIfam" id="TIGR00231">
    <property type="entry name" value="small_GTP"/>
    <property type="match status" value="1"/>
</dbReference>
<evidence type="ECO:0000256" key="5">
    <source>
        <dbReference type="ARBA" id="ARBA00022741"/>
    </source>
</evidence>
<dbReference type="PANTHER" id="PTHR11649:SF13">
    <property type="entry name" value="ENGB-TYPE G DOMAIN-CONTAINING PROTEIN"/>
    <property type="match status" value="1"/>
</dbReference>
<dbReference type="Pfam" id="PF01926">
    <property type="entry name" value="MMR_HSR1"/>
    <property type="match status" value="1"/>
</dbReference>
<dbReference type="InterPro" id="IPR019987">
    <property type="entry name" value="GTP-bd_ribosome_bio_YsxC"/>
</dbReference>
<dbReference type="InterPro" id="IPR030393">
    <property type="entry name" value="G_ENGB_dom"/>
</dbReference>
<evidence type="ECO:0000256" key="6">
    <source>
        <dbReference type="ARBA" id="ARBA00022842"/>
    </source>
</evidence>
<keyword evidence="6" id="KW-0460">Magnesium</keyword>
<comment type="similarity">
    <text evidence="2 10">Belongs to the TRAFAC class TrmE-Era-EngA-EngB-Septin-like GTPase superfamily. EngB GTPase family.</text>
</comment>
<proteinExistence type="inferred from homology"/>
<dbReference type="Gene3D" id="3.40.50.300">
    <property type="entry name" value="P-loop containing nucleotide triphosphate hydrolases"/>
    <property type="match status" value="1"/>
</dbReference>
<evidence type="ECO:0000256" key="4">
    <source>
        <dbReference type="ARBA" id="ARBA00022723"/>
    </source>
</evidence>
<keyword evidence="7 10" id="KW-0342">GTP-binding</keyword>
<dbReference type="InterPro" id="IPR027417">
    <property type="entry name" value="P-loop_NTPase"/>
</dbReference>
<evidence type="ECO:0000256" key="9">
    <source>
        <dbReference type="ARBA" id="ARBA00023306"/>
    </source>
</evidence>
<keyword evidence="5 10" id="KW-0547">Nucleotide-binding</keyword>
<dbReference type="EMBL" id="CM001376">
    <property type="protein sequence ID" value="EHM13066.1"/>
    <property type="molecule type" value="Genomic_DNA"/>
</dbReference>
<dbReference type="Proteomes" id="UP000003806">
    <property type="component" value="Chromosome"/>
</dbReference>
<name>H0UK57_9BACT</name>
<comment type="function">
    <text evidence="10">Necessary for normal cell division and for the maintenance of normal septation.</text>
</comment>
<feature type="domain" description="EngB-type G" evidence="11">
    <location>
        <begin position="21"/>
        <end position="194"/>
    </location>
</feature>
<dbReference type="GO" id="GO:0005525">
    <property type="term" value="F:GTP binding"/>
    <property type="evidence" value="ECO:0007669"/>
    <property type="project" value="UniProtKB-UniRule"/>
</dbReference>
<evidence type="ECO:0000256" key="2">
    <source>
        <dbReference type="ARBA" id="ARBA00009638"/>
    </source>
</evidence>
<evidence type="ECO:0000313" key="12">
    <source>
        <dbReference type="EMBL" id="EHM13066.1"/>
    </source>
</evidence>
<accession>H0UK57</accession>
<dbReference type="RefSeq" id="WP_008522782.1">
    <property type="nucleotide sequence ID" value="NZ_CM001376.1"/>
</dbReference>
<dbReference type="CDD" id="cd01876">
    <property type="entry name" value="YihA_EngB"/>
    <property type="match status" value="1"/>
</dbReference>
<dbReference type="OrthoDB" id="9804921at2"/>
<protein>
    <recommendedName>
        <fullName evidence="10">Probable GTP-binding protein EngB</fullName>
    </recommendedName>
</protein>
<dbReference type="PANTHER" id="PTHR11649">
    <property type="entry name" value="MSS1/TRME-RELATED GTP-BINDING PROTEIN"/>
    <property type="match status" value="1"/>
</dbReference>
<evidence type="ECO:0000256" key="3">
    <source>
        <dbReference type="ARBA" id="ARBA00022618"/>
    </source>
</evidence>
<dbReference type="NCBIfam" id="TIGR03598">
    <property type="entry name" value="GTPase_YsxC"/>
    <property type="match status" value="1"/>
</dbReference>
<dbReference type="HOGENOM" id="CLU_033732_3_0_0"/>
<dbReference type="STRING" id="885272.JonanDRAFT_0680"/>
<organism evidence="12 13">
    <name type="scientific">Jonquetella anthropi DSM 22815</name>
    <dbReference type="NCBI Taxonomy" id="885272"/>
    <lineage>
        <taxon>Bacteria</taxon>
        <taxon>Thermotogati</taxon>
        <taxon>Synergistota</taxon>
        <taxon>Synergistia</taxon>
        <taxon>Synergistales</taxon>
        <taxon>Dethiosulfovibrionaceae</taxon>
        <taxon>Jonquetella</taxon>
    </lineage>
</organism>
<gene>
    <name evidence="10" type="primary">engB</name>
    <name evidence="12" type="ORF">JonanDRAFT_0680</name>
</gene>
<keyword evidence="3 10" id="KW-0132">Cell division</keyword>
<evidence type="ECO:0000256" key="10">
    <source>
        <dbReference type="HAMAP-Rule" id="MF_00321"/>
    </source>
</evidence>
<dbReference type="InterPro" id="IPR005225">
    <property type="entry name" value="Small_GTP-bd"/>
</dbReference>
<evidence type="ECO:0000259" key="11">
    <source>
        <dbReference type="PROSITE" id="PS51706"/>
    </source>
</evidence>
<comment type="cofactor">
    <cofactor evidence="1">
        <name>Mg(2+)</name>
        <dbReference type="ChEBI" id="CHEBI:18420"/>
    </cofactor>
</comment>
<keyword evidence="8 10" id="KW-0717">Septation</keyword>
<dbReference type="HAMAP" id="MF_00321">
    <property type="entry name" value="GTPase_EngB"/>
    <property type="match status" value="1"/>
</dbReference>
<sequence>MRWQAQLRVTAFTPEQIPPAEGPEIAFVGRSNVGKSTLLNGLMGQKLAHVSSKPGKTRSINFYSVEAGRKFTLVDLPGFGYAALSRSERESWNRLIGDFLSTRGALRLIVHLVDIRHGLLAKDEDFQEWSRNLETPVFVVFTKADKISSGKRSGLVRQYVSAGLRSWDKPLVCSSQEPKTIEALRSFIEAFLDRSDGASEEEGK</sequence>
<dbReference type="PROSITE" id="PS51706">
    <property type="entry name" value="G_ENGB"/>
    <property type="match status" value="1"/>
</dbReference>
<dbReference type="GO" id="GO:0046872">
    <property type="term" value="F:metal ion binding"/>
    <property type="evidence" value="ECO:0007669"/>
    <property type="project" value="UniProtKB-KW"/>
</dbReference>
<evidence type="ECO:0000313" key="13">
    <source>
        <dbReference type="Proteomes" id="UP000003806"/>
    </source>
</evidence>
<keyword evidence="13" id="KW-1185">Reference proteome</keyword>
<dbReference type="eggNOG" id="COG0218">
    <property type="taxonomic scope" value="Bacteria"/>
</dbReference>
<evidence type="ECO:0000256" key="7">
    <source>
        <dbReference type="ARBA" id="ARBA00023134"/>
    </source>
</evidence>
<reference evidence="12 13" key="1">
    <citation type="submission" date="2011-11" db="EMBL/GenBank/DDBJ databases">
        <title>The Noncontiguous Finished genome of Jonquetella anthropi DSM 22815.</title>
        <authorList>
            <consortium name="US DOE Joint Genome Institute (JGI-PGF)"/>
            <person name="Lucas S."/>
            <person name="Copeland A."/>
            <person name="Lapidus A."/>
            <person name="Glavina del Rio T."/>
            <person name="Dalin E."/>
            <person name="Tice H."/>
            <person name="Bruce D."/>
            <person name="Goodwin L."/>
            <person name="Pitluck S."/>
            <person name="Peters L."/>
            <person name="Mikhailova N."/>
            <person name="Held B."/>
            <person name="Kyrpides N."/>
            <person name="Mavromatis K."/>
            <person name="Ivanova N."/>
            <person name="Markowitz V."/>
            <person name="Cheng J.-F."/>
            <person name="Hugenholtz P."/>
            <person name="Woyke T."/>
            <person name="Wu D."/>
            <person name="Gronow S."/>
            <person name="Wellnitz S."/>
            <person name="Brambilla E."/>
            <person name="Klenk H.-P."/>
            <person name="Eisen J.A."/>
        </authorList>
    </citation>
    <scope>NUCLEOTIDE SEQUENCE [LARGE SCALE GENOMIC DNA]</scope>
    <source>
        <strain evidence="12 13">DSM 22815</strain>
    </source>
</reference>
<dbReference type="InterPro" id="IPR006073">
    <property type="entry name" value="GTP-bd"/>
</dbReference>
<evidence type="ECO:0000256" key="8">
    <source>
        <dbReference type="ARBA" id="ARBA00023210"/>
    </source>
</evidence>
<keyword evidence="4" id="KW-0479">Metal-binding</keyword>
<dbReference type="AlphaFoldDB" id="H0UK57"/>
<keyword evidence="9 10" id="KW-0131">Cell cycle</keyword>
<dbReference type="SUPFAM" id="SSF52540">
    <property type="entry name" value="P-loop containing nucleoside triphosphate hydrolases"/>
    <property type="match status" value="1"/>
</dbReference>
<dbReference type="GO" id="GO:0000917">
    <property type="term" value="P:division septum assembly"/>
    <property type="evidence" value="ECO:0007669"/>
    <property type="project" value="UniProtKB-KW"/>
</dbReference>
<evidence type="ECO:0000256" key="1">
    <source>
        <dbReference type="ARBA" id="ARBA00001946"/>
    </source>
</evidence>